<dbReference type="InterPro" id="IPR029058">
    <property type="entry name" value="AB_hydrolase_fold"/>
</dbReference>
<reference evidence="3 4" key="1">
    <citation type="submission" date="2014-04" db="EMBL/GenBank/DDBJ databases">
        <authorList>
            <consortium name="DOE Joint Genome Institute"/>
            <person name="Kuo A."/>
            <person name="Martino E."/>
            <person name="Perotto S."/>
            <person name="Kohler A."/>
            <person name="Nagy L.G."/>
            <person name="Floudas D."/>
            <person name="Copeland A."/>
            <person name="Barry K.W."/>
            <person name="Cichocki N."/>
            <person name="Veneault-Fourrey C."/>
            <person name="LaButti K."/>
            <person name="Lindquist E.A."/>
            <person name="Lipzen A."/>
            <person name="Lundell T."/>
            <person name="Morin E."/>
            <person name="Murat C."/>
            <person name="Sun H."/>
            <person name="Tunlid A."/>
            <person name="Henrissat B."/>
            <person name="Grigoriev I.V."/>
            <person name="Hibbett D.S."/>
            <person name="Martin F."/>
            <person name="Nordberg H.P."/>
            <person name="Cantor M.N."/>
            <person name="Hua S.X."/>
        </authorList>
    </citation>
    <scope>NUCLEOTIDE SEQUENCE [LARGE SCALE GENOMIC DNA]</scope>
    <source>
        <strain evidence="3 4">Zn</strain>
    </source>
</reference>
<organism evidence="3 4">
    <name type="scientific">Oidiodendron maius (strain Zn)</name>
    <dbReference type="NCBI Taxonomy" id="913774"/>
    <lineage>
        <taxon>Eukaryota</taxon>
        <taxon>Fungi</taxon>
        <taxon>Dikarya</taxon>
        <taxon>Ascomycota</taxon>
        <taxon>Pezizomycotina</taxon>
        <taxon>Leotiomycetes</taxon>
        <taxon>Leotiomycetes incertae sedis</taxon>
        <taxon>Myxotrichaceae</taxon>
        <taxon>Oidiodendron</taxon>
    </lineage>
</organism>
<dbReference type="HOGENOM" id="CLU_012494_3_3_1"/>
<evidence type="ECO:0000313" key="3">
    <source>
        <dbReference type="EMBL" id="KIN03756.1"/>
    </source>
</evidence>
<dbReference type="SUPFAM" id="SSF53474">
    <property type="entry name" value="alpha/beta-Hydrolases"/>
    <property type="match status" value="1"/>
</dbReference>
<dbReference type="OrthoDB" id="19653at2759"/>
<dbReference type="PANTHER" id="PTHR48081:SF8">
    <property type="entry name" value="ALPHA_BETA HYDROLASE FOLD-3 DOMAIN-CONTAINING PROTEIN-RELATED"/>
    <property type="match status" value="1"/>
</dbReference>
<dbReference type="InterPro" id="IPR050300">
    <property type="entry name" value="GDXG_lipolytic_enzyme"/>
</dbReference>
<reference evidence="4" key="2">
    <citation type="submission" date="2015-01" db="EMBL/GenBank/DDBJ databases">
        <title>Evolutionary Origins and Diversification of the Mycorrhizal Mutualists.</title>
        <authorList>
            <consortium name="DOE Joint Genome Institute"/>
            <consortium name="Mycorrhizal Genomics Consortium"/>
            <person name="Kohler A."/>
            <person name="Kuo A."/>
            <person name="Nagy L.G."/>
            <person name="Floudas D."/>
            <person name="Copeland A."/>
            <person name="Barry K.W."/>
            <person name="Cichocki N."/>
            <person name="Veneault-Fourrey C."/>
            <person name="LaButti K."/>
            <person name="Lindquist E.A."/>
            <person name="Lipzen A."/>
            <person name="Lundell T."/>
            <person name="Morin E."/>
            <person name="Murat C."/>
            <person name="Riley R."/>
            <person name="Ohm R."/>
            <person name="Sun H."/>
            <person name="Tunlid A."/>
            <person name="Henrissat B."/>
            <person name="Grigoriev I.V."/>
            <person name="Hibbett D.S."/>
            <person name="Martin F."/>
        </authorList>
    </citation>
    <scope>NUCLEOTIDE SEQUENCE [LARGE SCALE GENOMIC DNA]</scope>
    <source>
        <strain evidence="4">Zn</strain>
    </source>
</reference>
<dbReference type="PANTHER" id="PTHR48081">
    <property type="entry name" value="AB HYDROLASE SUPERFAMILY PROTEIN C4A8.06C"/>
    <property type="match status" value="1"/>
</dbReference>
<keyword evidence="1" id="KW-0378">Hydrolase</keyword>
<dbReference type="STRING" id="913774.A0A0C3H6F4"/>
<evidence type="ECO:0000259" key="2">
    <source>
        <dbReference type="Pfam" id="PF07859"/>
    </source>
</evidence>
<dbReference type="Pfam" id="PF07859">
    <property type="entry name" value="Abhydrolase_3"/>
    <property type="match status" value="1"/>
</dbReference>
<dbReference type="InterPro" id="IPR013094">
    <property type="entry name" value="AB_hydrolase_3"/>
</dbReference>
<feature type="domain" description="Alpha/beta hydrolase fold-3" evidence="2">
    <location>
        <begin position="87"/>
        <end position="286"/>
    </location>
</feature>
<accession>A0A0C3H6F4</accession>
<dbReference type="GO" id="GO:0016787">
    <property type="term" value="F:hydrolase activity"/>
    <property type="evidence" value="ECO:0007669"/>
    <property type="project" value="UniProtKB-KW"/>
</dbReference>
<dbReference type="EMBL" id="KN832873">
    <property type="protein sequence ID" value="KIN03756.1"/>
    <property type="molecule type" value="Genomic_DNA"/>
</dbReference>
<sequence>MLSVLLHSLRPTFDAIFSRLPFQYRWRLLCLQPLSFITYILKTAPFIFSAPFKVHYIPTRRPGCSVRAIIFHQPRLSDNRLRPLHLDVHGGAFLGGLAEYDAPFCQLLADGTGAVVVSTQYRCAPVHTFPAAHEDVEDVARWLLANAEEKLGADPELMTVSGFSAGANLALGISQQEGLRPPAKTAVKASVTFYAPVDLRLPPEAKPKPDNYPKRDPLGFFLPLLADSYANRQNLIRNASSPVLHPILAPAGKLPRDMCFIVAAVDILLHEQLAFTERLSKEIEAEGGARRLQRRVFEEGFHGWLELPAGVIDEKSRTEAFDTAVSFIKTTHKHHGFVL</sequence>
<name>A0A0C3H6F4_OIDMZ</name>
<dbReference type="Proteomes" id="UP000054321">
    <property type="component" value="Unassembled WGS sequence"/>
</dbReference>
<evidence type="ECO:0000313" key="4">
    <source>
        <dbReference type="Proteomes" id="UP000054321"/>
    </source>
</evidence>
<evidence type="ECO:0000256" key="1">
    <source>
        <dbReference type="ARBA" id="ARBA00022801"/>
    </source>
</evidence>
<proteinExistence type="predicted"/>
<dbReference type="InParanoid" id="A0A0C3H6F4"/>
<protein>
    <recommendedName>
        <fullName evidence="2">Alpha/beta hydrolase fold-3 domain-containing protein</fullName>
    </recommendedName>
</protein>
<gene>
    <name evidence="3" type="ORF">OIDMADRAFT_26411</name>
</gene>
<dbReference type="AlphaFoldDB" id="A0A0C3H6F4"/>
<keyword evidence="4" id="KW-1185">Reference proteome</keyword>
<dbReference type="Gene3D" id="3.40.50.1820">
    <property type="entry name" value="alpha/beta hydrolase"/>
    <property type="match status" value="1"/>
</dbReference>